<organism evidence="2 3">
    <name type="scientific">Nocardiopsis suaedae</name>
    <dbReference type="NCBI Taxonomy" id="3018444"/>
    <lineage>
        <taxon>Bacteria</taxon>
        <taxon>Bacillati</taxon>
        <taxon>Actinomycetota</taxon>
        <taxon>Actinomycetes</taxon>
        <taxon>Streptosporangiales</taxon>
        <taxon>Nocardiopsidaceae</taxon>
        <taxon>Nocardiopsis</taxon>
    </lineage>
</organism>
<dbReference type="Pfam" id="PF11716">
    <property type="entry name" value="MDMPI_N"/>
    <property type="match status" value="1"/>
</dbReference>
<dbReference type="NCBIfam" id="TIGR03083">
    <property type="entry name" value="maleylpyruvate isomerase family mycothiol-dependent enzyme"/>
    <property type="match status" value="1"/>
</dbReference>
<protein>
    <submittedName>
        <fullName evidence="2">Maleylpyruvate isomerase family mycothiol-dependent enzyme</fullName>
    </submittedName>
</protein>
<dbReference type="InterPro" id="IPR034660">
    <property type="entry name" value="DinB/YfiT-like"/>
</dbReference>
<dbReference type="RefSeq" id="WP_270680958.1">
    <property type="nucleotide sequence ID" value="NZ_JAQFWP010000081.1"/>
</dbReference>
<evidence type="ECO:0000313" key="3">
    <source>
        <dbReference type="Proteomes" id="UP001165685"/>
    </source>
</evidence>
<proteinExistence type="predicted"/>
<keyword evidence="2" id="KW-0413">Isomerase</keyword>
<dbReference type="Proteomes" id="UP001165685">
    <property type="component" value="Unassembled WGS sequence"/>
</dbReference>
<comment type="caution">
    <text evidence="2">The sequence shown here is derived from an EMBL/GenBank/DDBJ whole genome shotgun (WGS) entry which is preliminary data.</text>
</comment>
<evidence type="ECO:0000313" key="2">
    <source>
        <dbReference type="EMBL" id="MDA2808363.1"/>
    </source>
</evidence>
<dbReference type="GO" id="GO:0016853">
    <property type="term" value="F:isomerase activity"/>
    <property type="evidence" value="ECO:0007669"/>
    <property type="project" value="UniProtKB-KW"/>
</dbReference>
<keyword evidence="3" id="KW-1185">Reference proteome</keyword>
<dbReference type="InterPro" id="IPR024344">
    <property type="entry name" value="MDMPI_metal-binding"/>
</dbReference>
<dbReference type="EMBL" id="JAQFWP010000081">
    <property type="protein sequence ID" value="MDA2808363.1"/>
    <property type="molecule type" value="Genomic_DNA"/>
</dbReference>
<reference evidence="2" key="1">
    <citation type="submission" date="2023-01" db="EMBL/GenBank/DDBJ databases">
        <title>Draft genome sequence of Nocardiopsis sp. LSu2-4 isolated from halophytes.</title>
        <authorList>
            <person name="Duangmal K."/>
            <person name="Chantavorakit T."/>
        </authorList>
    </citation>
    <scope>NUCLEOTIDE SEQUENCE</scope>
    <source>
        <strain evidence="2">LSu2-4</strain>
    </source>
</reference>
<dbReference type="InterPro" id="IPR017517">
    <property type="entry name" value="Maleyloyr_isom"/>
</dbReference>
<sequence>MPPAPLSDDRSSPAFLLSSTHHRARRLLSVLDTLDDAAARDASALPGWTRGHVAAHLSGVARALARQARYAAEGRLVEVYDGGRDGRDAAIEAGADRSAAGLRTDVAEAVTEIEAAWPGAEGPGWELPVRHRDGTVLTALQCWWRELVLHTDDLRMPGGPRDWEPEFYVHLTEFLAPRAPEGVRLLLSPVDGAPQRMLGEGRTVVLSGAFSDLAAFLAGRAPEGVVAADTGESMDLRPWP</sequence>
<dbReference type="SUPFAM" id="SSF109854">
    <property type="entry name" value="DinB/YfiT-like putative metalloenzymes"/>
    <property type="match status" value="1"/>
</dbReference>
<gene>
    <name evidence="2" type="ORF">O4U47_27895</name>
</gene>
<name>A0ABT4TUK7_9ACTN</name>
<accession>A0ABT4TUK7</accession>
<evidence type="ECO:0000259" key="1">
    <source>
        <dbReference type="Pfam" id="PF11716"/>
    </source>
</evidence>
<dbReference type="Gene3D" id="1.20.120.450">
    <property type="entry name" value="dinb family like domain"/>
    <property type="match status" value="1"/>
</dbReference>
<feature type="domain" description="Mycothiol-dependent maleylpyruvate isomerase metal-binding" evidence="1">
    <location>
        <begin position="24"/>
        <end position="155"/>
    </location>
</feature>